<evidence type="ECO:0000313" key="3">
    <source>
        <dbReference type="Proteomes" id="UP000014629"/>
    </source>
</evidence>
<reference evidence="2 3" key="1">
    <citation type="submission" date="2013-02" db="EMBL/GenBank/DDBJ databases">
        <title>Draft Genome Sequence of Streptomyces aurantiacus, Which Produces Setomimycin.</title>
        <authorList>
            <person name="Gruening B.A."/>
            <person name="Praeg A."/>
            <person name="Erxleben A."/>
            <person name="Guenther S."/>
            <person name="Mueller M."/>
        </authorList>
    </citation>
    <scope>NUCLEOTIDE SEQUENCE [LARGE SCALE GENOMIC DNA]</scope>
    <source>
        <strain evidence="2 3">JA 4570</strain>
    </source>
</reference>
<feature type="signal peptide" evidence="1">
    <location>
        <begin position="1"/>
        <end position="27"/>
    </location>
</feature>
<proteinExistence type="predicted"/>
<dbReference type="Proteomes" id="UP000014629">
    <property type="component" value="Unassembled WGS sequence"/>
</dbReference>
<evidence type="ECO:0000313" key="2">
    <source>
        <dbReference type="EMBL" id="EPH39929.1"/>
    </source>
</evidence>
<feature type="chain" id="PRO_5039419917" evidence="1">
    <location>
        <begin position="28"/>
        <end position="212"/>
    </location>
</feature>
<dbReference type="AlphaFoldDB" id="S3ZBE2"/>
<comment type="caution">
    <text evidence="2">The sequence shown here is derived from an EMBL/GenBank/DDBJ whole genome shotgun (WGS) entry which is preliminary data.</text>
</comment>
<evidence type="ECO:0000256" key="1">
    <source>
        <dbReference type="SAM" id="SignalP"/>
    </source>
</evidence>
<dbReference type="EMBL" id="AOPZ01000475">
    <property type="protein sequence ID" value="EPH39929.1"/>
    <property type="molecule type" value="Genomic_DNA"/>
</dbReference>
<sequence length="212" mass="21923">MRKISAVVMAGVSTAALLVVGTSSASATEAVPGVQGAPDVPSDYSGEMLADDVVIEDVAGEEVTPEDEAEVKAPDYSEVPDGVARSAAGSAAISSFNYSVGGVTIKVPAGCFLTHSIKGSGKKVNSQIAGVDCVGVAALATRFCNTRLELHYADTSGKTYKIKRGPLKTKCHTGTVPTYKIGAHTLPKYGKACAQLFVNGSRRAVQCHFITK</sequence>
<dbReference type="PATRIC" id="fig|1286094.4.peg.6937"/>
<keyword evidence="1" id="KW-0732">Signal</keyword>
<dbReference type="RefSeq" id="WP_016645128.1">
    <property type="nucleotide sequence ID" value="NZ_AOPZ01000475.1"/>
</dbReference>
<gene>
    <name evidence="2" type="ORF">STRAU_7010</name>
</gene>
<keyword evidence="3" id="KW-1185">Reference proteome</keyword>
<protein>
    <submittedName>
        <fullName evidence="2">Uncharacterized protein</fullName>
    </submittedName>
</protein>
<organism evidence="2 3">
    <name type="scientific">Streptomyces aurantiacus JA 4570</name>
    <dbReference type="NCBI Taxonomy" id="1286094"/>
    <lineage>
        <taxon>Bacteria</taxon>
        <taxon>Bacillati</taxon>
        <taxon>Actinomycetota</taxon>
        <taxon>Actinomycetes</taxon>
        <taxon>Kitasatosporales</taxon>
        <taxon>Streptomycetaceae</taxon>
        <taxon>Streptomyces</taxon>
        <taxon>Streptomyces aurantiacus group</taxon>
    </lineage>
</organism>
<accession>S3ZBE2</accession>
<name>S3ZBE2_9ACTN</name>